<dbReference type="eggNOG" id="ENOG502QV31">
    <property type="taxonomic scope" value="Eukaryota"/>
</dbReference>
<evidence type="ECO:0000313" key="3">
    <source>
        <dbReference type="EnsemblFungi" id="EJT69180"/>
    </source>
</evidence>
<dbReference type="InterPro" id="IPR052895">
    <property type="entry name" value="HetReg/Transcr_Mod"/>
</dbReference>
<evidence type="ECO:0000313" key="2">
    <source>
        <dbReference type="EMBL" id="EJT69180.1"/>
    </source>
</evidence>
<feature type="region of interest" description="Disordered" evidence="1">
    <location>
        <begin position="271"/>
        <end position="317"/>
    </location>
</feature>
<feature type="compositionally biased region" description="Basic and acidic residues" evidence="1">
    <location>
        <begin position="281"/>
        <end position="317"/>
    </location>
</feature>
<dbReference type="EMBL" id="GL385405">
    <property type="protein sequence ID" value="EJT69180.1"/>
    <property type="molecule type" value="Genomic_DNA"/>
</dbReference>
<keyword evidence="4" id="KW-1185">Reference proteome</keyword>
<dbReference type="GeneID" id="20353747"/>
<reference evidence="3" key="5">
    <citation type="submission" date="2018-04" db="UniProtKB">
        <authorList>
            <consortium name="EnsemblFungi"/>
        </authorList>
    </citation>
    <scope>IDENTIFICATION</scope>
    <source>
        <strain evidence="3">R3-111a-1</strain>
    </source>
</reference>
<proteinExistence type="predicted"/>
<evidence type="ECO:0000313" key="4">
    <source>
        <dbReference type="Proteomes" id="UP000006039"/>
    </source>
</evidence>
<dbReference type="AlphaFoldDB" id="J3PIG1"/>
<evidence type="ECO:0000256" key="1">
    <source>
        <dbReference type="SAM" id="MobiDB-lite"/>
    </source>
</evidence>
<reference evidence="2" key="3">
    <citation type="submission" date="2010-09" db="EMBL/GenBank/DDBJ databases">
        <title>Annotation of Gaeumannomyces graminis var. tritici R3-111a-1.</title>
        <authorList>
            <consortium name="The Broad Institute Genome Sequencing Platform"/>
            <person name="Ma L.-J."/>
            <person name="Dead R."/>
            <person name="Young S.K."/>
            <person name="Zeng Q."/>
            <person name="Gargeya S."/>
            <person name="Fitzgerald M."/>
            <person name="Haas B."/>
            <person name="Abouelleil A."/>
            <person name="Alvarado L."/>
            <person name="Arachchi H.M."/>
            <person name="Berlin A."/>
            <person name="Brown A."/>
            <person name="Chapman S.B."/>
            <person name="Chen Z."/>
            <person name="Dunbar C."/>
            <person name="Freedman E."/>
            <person name="Gearin G."/>
            <person name="Gellesch M."/>
            <person name="Goldberg J."/>
            <person name="Griggs A."/>
            <person name="Gujja S."/>
            <person name="Heiman D."/>
            <person name="Howarth C."/>
            <person name="Larson L."/>
            <person name="Lui A."/>
            <person name="MacDonald P.J.P."/>
            <person name="Mehta T."/>
            <person name="Montmayeur A."/>
            <person name="Murphy C."/>
            <person name="Neiman D."/>
            <person name="Pearson M."/>
            <person name="Priest M."/>
            <person name="Roberts A."/>
            <person name="Saif S."/>
            <person name="Shea T."/>
            <person name="Shenoy N."/>
            <person name="Sisk P."/>
            <person name="Stolte C."/>
            <person name="Sykes S."/>
            <person name="Yandava C."/>
            <person name="Wortman J."/>
            <person name="Nusbaum C."/>
            <person name="Birren B."/>
        </authorList>
    </citation>
    <scope>NUCLEOTIDE SEQUENCE</scope>
    <source>
        <strain evidence="2">R3-111a-1</strain>
    </source>
</reference>
<sequence>MPSGGLLSQSGLSIIPAGLARPGSRDPVHSVVGGIHSWIRLADFVQGNGSARICSVDIGFGQVNGGPPDDFWRTLVADRGRDSRNPPYYYKQACKESIYKGGLRGGSVNTSDLINNGRNSIVAQFCRRVQAVIWNRSMVKTDQGNLGIAAKGVRQGDLVCILYGCSVPVILRERQKSQEEQDENSGEEEMMQDVKKIMRRGMATMKSNRRRKTAYKGIPELRQVSRNVYYEFLGECYIHGMMDGEAMARKANSEEAELEKWDQFTLFRKEQKEQASTGEPEDAKKRASKIPEELRKKAKEVQDEIAKRTEYHQKRKATYEGKLQEWEEHDKRMDPRVYHAKPANSCPIATRRTTVASTSGLSSRGVLRQPTLMASDDGLGAQPARDENDGDDDGDTGGGGTLIGGGSSSSNGTSRSSYRTAKTGMKSPEPLHPKHFGGIDQVREELMEWAEVKKAPERLRKRAEARPEEQAEADGWDFFRDKMLCDTIFELR</sequence>
<dbReference type="STRING" id="644352.J3PIG1"/>
<feature type="compositionally biased region" description="Low complexity" evidence="1">
    <location>
        <begin position="408"/>
        <end position="417"/>
    </location>
</feature>
<dbReference type="PANTHER" id="PTHR24148">
    <property type="entry name" value="ANKYRIN REPEAT DOMAIN-CONTAINING PROTEIN 39 HOMOLOG-RELATED"/>
    <property type="match status" value="1"/>
</dbReference>
<organism evidence="2">
    <name type="scientific">Gaeumannomyces tritici (strain R3-111a-1)</name>
    <name type="common">Wheat and barley take-all root rot fungus</name>
    <name type="synonym">Gaeumannomyces graminis var. tritici</name>
    <dbReference type="NCBI Taxonomy" id="644352"/>
    <lineage>
        <taxon>Eukaryota</taxon>
        <taxon>Fungi</taxon>
        <taxon>Dikarya</taxon>
        <taxon>Ascomycota</taxon>
        <taxon>Pezizomycotina</taxon>
        <taxon>Sordariomycetes</taxon>
        <taxon>Sordariomycetidae</taxon>
        <taxon>Magnaporthales</taxon>
        <taxon>Magnaporthaceae</taxon>
        <taxon>Gaeumannomyces</taxon>
    </lineage>
</organism>
<reference evidence="4" key="1">
    <citation type="submission" date="2010-07" db="EMBL/GenBank/DDBJ databases">
        <title>The genome sequence of Gaeumannomyces graminis var. tritici strain R3-111a-1.</title>
        <authorList>
            <consortium name="The Broad Institute Genome Sequencing Platform"/>
            <person name="Ma L.-J."/>
            <person name="Dead R."/>
            <person name="Young S."/>
            <person name="Zeng Q."/>
            <person name="Koehrsen M."/>
            <person name="Alvarado L."/>
            <person name="Berlin A."/>
            <person name="Chapman S.B."/>
            <person name="Chen Z."/>
            <person name="Freedman E."/>
            <person name="Gellesch M."/>
            <person name="Goldberg J."/>
            <person name="Griggs A."/>
            <person name="Gujja S."/>
            <person name="Heilman E.R."/>
            <person name="Heiman D."/>
            <person name="Hepburn T."/>
            <person name="Howarth C."/>
            <person name="Jen D."/>
            <person name="Larson L."/>
            <person name="Mehta T."/>
            <person name="Neiman D."/>
            <person name="Pearson M."/>
            <person name="Roberts A."/>
            <person name="Saif S."/>
            <person name="Shea T."/>
            <person name="Shenoy N."/>
            <person name="Sisk P."/>
            <person name="Stolte C."/>
            <person name="Sykes S."/>
            <person name="Walk T."/>
            <person name="White J."/>
            <person name="Yandava C."/>
            <person name="Haas B."/>
            <person name="Nusbaum C."/>
            <person name="Birren B."/>
        </authorList>
    </citation>
    <scope>NUCLEOTIDE SEQUENCE [LARGE SCALE GENOMIC DNA]</scope>
    <source>
        <strain evidence="4">R3-111a-1</strain>
    </source>
</reference>
<name>J3PIG1_GAET3</name>
<feature type="region of interest" description="Disordered" evidence="1">
    <location>
        <begin position="334"/>
        <end position="439"/>
    </location>
</feature>
<reference evidence="3" key="4">
    <citation type="journal article" date="2015" name="G3 (Bethesda)">
        <title>Genome sequences of three phytopathogenic species of the Magnaporthaceae family of fungi.</title>
        <authorList>
            <person name="Okagaki L.H."/>
            <person name="Nunes C.C."/>
            <person name="Sailsbery J."/>
            <person name="Clay B."/>
            <person name="Brown D."/>
            <person name="John T."/>
            <person name="Oh Y."/>
            <person name="Young N."/>
            <person name="Fitzgerald M."/>
            <person name="Haas B.J."/>
            <person name="Zeng Q."/>
            <person name="Young S."/>
            <person name="Adiconis X."/>
            <person name="Fan L."/>
            <person name="Levin J.Z."/>
            <person name="Mitchell T.K."/>
            <person name="Okubara P.A."/>
            <person name="Farman M.L."/>
            <person name="Kohn L.M."/>
            <person name="Birren B."/>
            <person name="Ma L.-J."/>
            <person name="Dean R.A."/>
        </authorList>
    </citation>
    <scope>NUCLEOTIDE SEQUENCE</scope>
    <source>
        <strain evidence="3">R3-111a-1</strain>
    </source>
</reference>
<dbReference type="HOGENOM" id="CLU_554373_0_0_1"/>
<gene>
    <name evidence="3" type="primary">20353747</name>
    <name evidence="2" type="ORF">GGTG_13289</name>
</gene>
<dbReference type="Proteomes" id="UP000006039">
    <property type="component" value="Unassembled WGS sequence"/>
</dbReference>
<dbReference type="RefSeq" id="XP_009229459.1">
    <property type="nucleotide sequence ID" value="XM_009231195.1"/>
</dbReference>
<dbReference type="OrthoDB" id="3477286at2759"/>
<dbReference type="VEuPathDB" id="FungiDB:GGTG_13289"/>
<reference evidence="2" key="2">
    <citation type="submission" date="2010-07" db="EMBL/GenBank/DDBJ databases">
        <authorList>
            <consortium name="The Broad Institute Genome Sequencing Platform"/>
            <consortium name="Broad Institute Genome Sequencing Center for Infectious Disease"/>
            <person name="Ma L.-J."/>
            <person name="Dead R."/>
            <person name="Young S."/>
            <person name="Zeng Q."/>
            <person name="Koehrsen M."/>
            <person name="Alvarado L."/>
            <person name="Berlin A."/>
            <person name="Chapman S.B."/>
            <person name="Chen Z."/>
            <person name="Freedman E."/>
            <person name="Gellesch M."/>
            <person name="Goldberg J."/>
            <person name="Griggs A."/>
            <person name="Gujja S."/>
            <person name="Heilman E.R."/>
            <person name="Heiman D."/>
            <person name="Hepburn T."/>
            <person name="Howarth C."/>
            <person name="Jen D."/>
            <person name="Larson L."/>
            <person name="Mehta T."/>
            <person name="Neiman D."/>
            <person name="Pearson M."/>
            <person name="Roberts A."/>
            <person name="Saif S."/>
            <person name="Shea T."/>
            <person name="Shenoy N."/>
            <person name="Sisk P."/>
            <person name="Stolte C."/>
            <person name="Sykes S."/>
            <person name="Walk T."/>
            <person name="White J."/>
            <person name="Yandava C."/>
            <person name="Haas B."/>
            <person name="Nusbaum C."/>
            <person name="Birren B."/>
        </authorList>
    </citation>
    <scope>NUCLEOTIDE SEQUENCE</scope>
    <source>
        <strain evidence="2">R3-111a-1</strain>
    </source>
</reference>
<dbReference type="EnsemblFungi" id="EJT69180">
    <property type="protein sequence ID" value="EJT69180"/>
    <property type="gene ID" value="GGTG_13289"/>
</dbReference>
<feature type="compositionally biased region" description="Polar residues" evidence="1">
    <location>
        <begin position="351"/>
        <end position="362"/>
    </location>
</feature>
<accession>J3PIG1</accession>
<dbReference type="PANTHER" id="PTHR24148:SF64">
    <property type="entry name" value="HETEROKARYON INCOMPATIBILITY DOMAIN-CONTAINING PROTEIN"/>
    <property type="match status" value="1"/>
</dbReference>
<protein>
    <submittedName>
        <fullName evidence="2 3">Uncharacterized protein</fullName>
    </submittedName>
</protein>
<feature type="compositionally biased region" description="Gly residues" evidence="1">
    <location>
        <begin position="396"/>
        <end position="407"/>
    </location>
</feature>